<evidence type="ECO:0000256" key="1">
    <source>
        <dbReference type="ARBA" id="ARBA00022801"/>
    </source>
</evidence>
<evidence type="ECO:0000313" key="4">
    <source>
        <dbReference type="EMBL" id="SLM39827.1"/>
    </source>
</evidence>
<protein>
    <submittedName>
        <fullName evidence="4">SPX, N-terminal</fullName>
    </submittedName>
</protein>
<reference evidence="5" key="1">
    <citation type="submission" date="2017-03" db="EMBL/GenBank/DDBJ databases">
        <authorList>
            <person name="Sharma R."/>
            <person name="Thines M."/>
        </authorList>
    </citation>
    <scope>NUCLEOTIDE SEQUENCE [LARGE SCALE GENOMIC DNA]</scope>
</reference>
<name>A0A1W5D9K9_9LECA</name>
<dbReference type="AlphaFoldDB" id="A0A1W5D9K9"/>
<dbReference type="Proteomes" id="UP000192927">
    <property type="component" value="Unassembled WGS sequence"/>
</dbReference>
<dbReference type="InterPro" id="IPR051578">
    <property type="entry name" value="GDPD"/>
</dbReference>
<feature type="domain" description="GP-PDE" evidence="3">
    <location>
        <begin position="106"/>
        <end position="432"/>
    </location>
</feature>
<dbReference type="InterPro" id="IPR030395">
    <property type="entry name" value="GP_PDE_dom"/>
</dbReference>
<dbReference type="InterPro" id="IPR004331">
    <property type="entry name" value="SPX_dom"/>
</dbReference>
<keyword evidence="5" id="KW-1185">Reference proteome</keyword>
<dbReference type="GO" id="GO:0046475">
    <property type="term" value="P:glycerophospholipid catabolic process"/>
    <property type="evidence" value="ECO:0007669"/>
    <property type="project" value="TreeGrafter"/>
</dbReference>
<dbReference type="PANTHER" id="PTHR22958:SF1">
    <property type="entry name" value="GLYCEROPHOSPHOCHOLINE PHOSPHODIESTERASE GPCPD1"/>
    <property type="match status" value="1"/>
</dbReference>
<accession>A0A1W5D9K9</accession>
<organism evidence="4 5">
    <name type="scientific">Lasallia pustulata</name>
    <dbReference type="NCBI Taxonomy" id="136370"/>
    <lineage>
        <taxon>Eukaryota</taxon>
        <taxon>Fungi</taxon>
        <taxon>Dikarya</taxon>
        <taxon>Ascomycota</taxon>
        <taxon>Pezizomycotina</taxon>
        <taxon>Lecanoromycetes</taxon>
        <taxon>OSLEUM clade</taxon>
        <taxon>Umbilicariomycetidae</taxon>
        <taxon>Umbilicariales</taxon>
        <taxon>Umbilicariaceae</taxon>
        <taxon>Lasallia</taxon>
    </lineage>
</organism>
<evidence type="ECO:0000256" key="2">
    <source>
        <dbReference type="ARBA" id="ARBA00023043"/>
    </source>
</evidence>
<evidence type="ECO:0000259" key="3">
    <source>
        <dbReference type="PROSITE" id="PS51704"/>
    </source>
</evidence>
<dbReference type="PROSITE" id="PS51704">
    <property type="entry name" value="GP_PDE"/>
    <property type="match status" value="1"/>
</dbReference>
<sequence>MKFGRNYYKHQIAEWADAYMNYAALKRLCKESTASTNLQELAARCLSAIDTVHQFYGDNFITLLLKLRSKSGLSYDVNAGYTGYFDSYGLNNVELQHQKASFMELVAEFDKLRCHICQPCIWELLMSSLVSLHFEILTVANFPDVQLTKDHIPVIYHDFLVSETGIDSPMYTVTHEQFMHIDNEQSDQRLSAVPCCEAETEYSKTPLSKKVRTLSVNANDGVETKAFMARVKHTFDFNSRGCKGNTRGDFIHDTFLTFEQLLRNLPPSIALNIEIKYPMLSEATVDWNMDPFFIEANFFTDTILLCLSKYISTRAVLLSSFSPEICIMLARKQFRWPVVFGTDSGNWQPTDVRATNLQEAVSFVKKWELDGLVLASEPFVLAPQLVGFVKGKGMVCATYGALNDEVEGATIQAMAGVDIIIANNVRLVSETLAAIGHKQENT</sequence>
<dbReference type="PANTHER" id="PTHR22958">
    <property type="entry name" value="GLYCEROPHOSPHORYL DIESTER PHOSPHODIESTERASE"/>
    <property type="match status" value="1"/>
</dbReference>
<evidence type="ECO:0000313" key="5">
    <source>
        <dbReference type="Proteomes" id="UP000192927"/>
    </source>
</evidence>
<dbReference type="EMBL" id="FWEW01003560">
    <property type="protein sequence ID" value="SLM39827.1"/>
    <property type="molecule type" value="Genomic_DNA"/>
</dbReference>
<keyword evidence="1" id="KW-0378">Hydrolase</keyword>
<dbReference type="Pfam" id="PF03009">
    <property type="entry name" value="GDPD"/>
    <property type="match status" value="1"/>
</dbReference>
<dbReference type="Gene3D" id="3.20.20.190">
    <property type="entry name" value="Phosphatidylinositol (PI) phosphodiesterase"/>
    <property type="match status" value="1"/>
</dbReference>
<proteinExistence type="predicted"/>
<keyword evidence="2" id="KW-0040">ANK repeat</keyword>
<dbReference type="InterPro" id="IPR017946">
    <property type="entry name" value="PLC-like_Pdiesterase_TIM-brl"/>
</dbReference>
<dbReference type="Pfam" id="PF03105">
    <property type="entry name" value="SPX"/>
    <property type="match status" value="1"/>
</dbReference>
<dbReference type="SUPFAM" id="SSF51695">
    <property type="entry name" value="PLC-like phosphodiesterases"/>
    <property type="match status" value="1"/>
</dbReference>
<dbReference type="GO" id="GO:0047389">
    <property type="term" value="F:glycerophosphocholine phosphodiesterase activity"/>
    <property type="evidence" value="ECO:0007669"/>
    <property type="project" value="TreeGrafter"/>
</dbReference>